<organism evidence="2 3">
    <name type="scientific">Sphingomonas tagetis</name>
    <dbReference type="NCBI Taxonomy" id="2949092"/>
    <lineage>
        <taxon>Bacteria</taxon>
        <taxon>Pseudomonadati</taxon>
        <taxon>Pseudomonadota</taxon>
        <taxon>Alphaproteobacteria</taxon>
        <taxon>Sphingomonadales</taxon>
        <taxon>Sphingomonadaceae</taxon>
        <taxon>Sphingomonas</taxon>
    </lineage>
</organism>
<sequence>MGIAVRTLEPGQIAEQLDDLARLRIAVFREWPYLYDGDAGYEAAYLTAFAHAPHAVLAAAFDGDAIVGMATASPMTAQAPEIREPVAAARFDISRCFYFGESVLLPGYRGHGIGHAFFDHREAGARAADAETALFCSVVRTADHPLRPADARSHHHFWTKRGYAEVPGLTCRLDWREIGEAAESPHALQFWSRAL</sequence>
<protein>
    <submittedName>
        <fullName evidence="2">GNAT family N-acetyltransferase</fullName>
        <ecNumber evidence="2">2.3.1.-</ecNumber>
    </submittedName>
</protein>
<gene>
    <name evidence="2" type="ORF">M9978_12270</name>
</gene>
<dbReference type="EMBL" id="JAMLDX010000008">
    <property type="protein sequence ID" value="MCP3731203.1"/>
    <property type="molecule type" value="Genomic_DNA"/>
</dbReference>
<evidence type="ECO:0000259" key="1">
    <source>
        <dbReference type="PROSITE" id="PS51186"/>
    </source>
</evidence>
<reference evidence="2" key="1">
    <citation type="submission" date="2022-05" db="EMBL/GenBank/DDBJ databases">
        <title>Sphingomonas sp. strain MG17 Genome sequencing and assembly.</title>
        <authorList>
            <person name="Kim I."/>
        </authorList>
    </citation>
    <scope>NUCLEOTIDE SEQUENCE</scope>
    <source>
        <strain evidence="2">MG17</strain>
    </source>
</reference>
<evidence type="ECO:0000313" key="2">
    <source>
        <dbReference type="EMBL" id="MCP3731203.1"/>
    </source>
</evidence>
<dbReference type="InterPro" id="IPR016181">
    <property type="entry name" value="Acyl_CoA_acyltransferase"/>
</dbReference>
<evidence type="ECO:0000313" key="3">
    <source>
        <dbReference type="Proteomes" id="UP001139451"/>
    </source>
</evidence>
<dbReference type="RefSeq" id="WP_254293573.1">
    <property type="nucleotide sequence ID" value="NZ_JAMLDX010000008.1"/>
</dbReference>
<dbReference type="GO" id="GO:0016747">
    <property type="term" value="F:acyltransferase activity, transferring groups other than amino-acyl groups"/>
    <property type="evidence" value="ECO:0007669"/>
    <property type="project" value="InterPro"/>
</dbReference>
<dbReference type="Pfam" id="PF00583">
    <property type="entry name" value="Acetyltransf_1"/>
    <property type="match status" value="1"/>
</dbReference>
<dbReference type="Gene3D" id="3.40.630.30">
    <property type="match status" value="1"/>
</dbReference>
<keyword evidence="2" id="KW-0808">Transferase</keyword>
<comment type="caution">
    <text evidence="2">The sequence shown here is derived from an EMBL/GenBank/DDBJ whole genome shotgun (WGS) entry which is preliminary data.</text>
</comment>
<dbReference type="AlphaFoldDB" id="A0A9X2KPZ7"/>
<feature type="domain" description="N-acetyltransferase" evidence="1">
    <location>
        <begin position="3"/>
        <end position="189"/>
    </location>
</feature>
<dbReference type="EC" id="2.3.1.-" evidence="2"/>
<keyword evidence="3" id="KW-1185">Reference proteome</keyword>
<proteinExistence type="predicted"/>
<dbReference type="InterPro" id="IPR000182">
    <property type="entry name" value="GNAT_dom"/>
</dbReference>
<dbReference type="SUPFAM" id="SSF55729">
    <property type="entry name" value="Acyl-CoA N-acyltransferases (Nat)"/>
    <property type="match status" value="1"/>
</dbReference>
<name>A0A9X2KPZ7_9SPHN</name>
<dbReference type="PROSITE" id="PS51186">
    <property type="entry name" value="GNAT"/>
    <property type="match status" value="1"/>
</dbReference>
<keyword evidence="2" id="KW-0012">Acyltransferase</keyword>
<accession>A0A9X2KPZ7</accession>
<dbReference type="Proteomes" id="UP001139451">
    <property type="component" value="Unassembled WGS sequence"/>
</dbReference>